<comment type="similarity">
    <text evidence="2">Belongs to the SusD family.</text>
</comment>
<evidence type="ECO:0000256" key="1">
    <source>
        <dbReference type="ARBA" id="ARBA00004442"/>
    </source>
</evidence>
<comment type="subcellular location">
    <subcellularLocation>
        <location evidence="1">Cell outer membrane</location>
    </subcellularLocation>
</comment>
<dbReference type="GO" id="GO:0009279">
    <property type="term" value="C:cell outer membrane"/>
    <property type="evidence" value="ECO:0007669"/>
    <property type="project" value="UniProtKB-SubCell"/>
</dbReference>
<evidence type="ECO:0000259" key="8">
    <source>
        <dbReference type="Pfam" id="PF14322"/>
    </source>
</evidence>
<keyword evidence="10" id="KW-1185">Reference proteome</keyword>
<feature type="domain" description="RagB/SusD" evidence="7">
    <location>
        <begin position="335"/>
        <end position="539"/>
    </location>
</feature>
<feature type="domain" description="SusD-like N-terminal" evidence="8">
    <location>
        <begin position="95"/>
        <end position="214"/>
    </location>
</feature>
<dbReference type="Pfam" id="PF07980">
    <property type="entry name" value="SusD_RagB"/>
    <property type="match status" value="1"/>
</dbReference>
<dbReference type="PROSITE" id="PS51257">
    <property type="entry name" value="PROKAR_LIPOPROTEIN"/>
    <property type="match status" value="1"/>
</dbReference>
<organism evidence="9 10">
    <name type="scientific">Dysgonomonas alginatilytica</name>
    <dbReference type="NCBI Taxonomy" id="1605892"/>
    <lineage>
        <taxon>Bacteria</taxon>
        <taxon>Pseudomonadati</taxon>
        <taxon>Bacteroidota</taxon>
        <taxon>Bacteroidia</taxon>
        <taxon>Bacteroidales</taxon>
        <taxon>Dysgonomonadaceae</taxon>
        <taxon>Dysgonomonas</taxon>
    </lineage>
</organism>
<evidence type="ECO:0000313" key="9">
    <source>
        <dbReference type="EMBL" id="PXV65843.1"/>
    </source>
</evidence>
<dbReference type="InterPro" id="IPR012944">
    <property type="entry name" value="SusD_RagB_dom"/>
</dbReference>
<dbReference type="Proteomes" id="UP000247973">
    <property type="component" value="Unassembled WGS sequence"/>
</dbReference>
<dbReference type="Pfam" id="PF14322">
    <property type="entry name" value="SusD-like_3"/>
    <property type="match status" value="1"/>
</dbReference>
<protein>
    <submittedName>
        <fullName evidence="9">Putative outer membrane starch-binding protein</fullName>
    </submittedName>
</protein>
<dbReference type="AlphaFoldDB" id="A0A2V3PSS5"/>
<dbReference type="OrthoDB" id="727588at2"/>
<reference evidence="9 10" key="1">
    <citation type="submission" date="2018-03" db="EMBL/GenBank/DDBJ databases">
        <title>Genomic Encyclopedia of Archaeal and Bacterial Type Strains, Phase II (KMG-II): from individual species to whole genera.</title>
        <authorList>
            <person name="Goeker M."/>
        </authorList>
    </citation>
    <scope>NUCLEOTIDE SEQUENCE [LARGE SCALE GENOMIC DNA]</scope>
    <source>
        <strain evidence="9 10">DSM 100214</strain>
    </source>
</reference>
<keyword evidence="5" id="KW-0998">Cell outer membrane</keyword>
<dbReference type="Gene3D" id="1.25.40.390">
    <property type="match status" value="1"/>
</dbReference>
<evidence type="ECO:0000256" key="2">
    <source>
        <dbReference type="ARBA" id="ARBA00006275"/>
    </source>
</evidence>
<keyword evidence="3 6" id="KW-0732">Signal</keyword>
<evidence type="ECO:0000256" key="3">
    <source>
        <dbReference type="ARBA" id="ARBA00022729"/>
    </source>
</evidence>
<comment type="caution">
    <text evidence="9">The sequence shown here is derived from an EMBL/GenBank/DDBJ whole genome shotgun (WGS) entry which is preliminary data.</text>
</comment>
<accession>A0A2V3PSS5</accession>
<feature type="chain" id="PRO_5015868610" evidence="6">
    <location>
        <begin position="25"/>
        <end position="539"/>
    </location>
</feature>
<keyword evidence="4" id="KW-0472">Membrane</keyword>
<sequence length="539" mass="59775">MKKLVLSKALLALVLLVAFSSCNDKDDEGSIVGGSSVVKSDEEAVALVNGVYGPLQTVSSSFSFLIESATEGTISFEGEENEAGPEVSRFETKPTTWYPVKVYSRLYQAVGTSNDAIEKIGASTAVSEATKKVSIARAKFLRGLSYSYLVQLFGEVPLVLQTGTSVKTRSSINDVYTQIVKDLTEAEADLPEYDSSPIIPSKGAANAILARVYLAWGHNPLTQDQLAEIANSSSDPVHVHVDNAKLTKAVEYADKVIKSGKYSLLSDYTKLFGRSNESKAPEHIFTIRHDGDAVDAQGNHQTHCAFTFAFDLTKDNHIGPSNVKQHDDWDAADTRREFSYTTYLENPQENNKGYYFLPPVTLPRFGKGIDRSYENSVNHAITTNEVDRIEIRYAEVLLIKAEALAESGKTGEALPIINQVRERAYGNTLHNLKSLTVDDVRKEWGYEFVYEQKNWFNLVRWKTLIATVKTVKDFEHFDDSYKTAGGTGKDGSTVNAFFAKVYKHLHAKYDNVRGKHYRFPIPTGEKGEDLGITPQNPGY</sequence>
<dbReference type="InterPro" id="IPR011990">
    <property type="entry name" value="TPR-like_helical_dom_sf"/>
</dbReference>
<evidence type="ECO:0000256" key="5">
    <source>
        <dbReference type="ARBA" id="ARBA00023237"/>
    </source>
</evidence>
<evidence type="ECO:0000313" key="10">
    <source>
        <dbReference type="Proteomes" id="UP000247973"/>
    </source>
</evidence>
<dbReference type="InterPro" id="IPR033985">
    <property type="entry name" value="SusD-like_N"/>
</dbReference>
<gene>
    <name evidence="9" type="ORF">CLV62_10616</name>
</gene>
<dbReference type="CDD" id="cd08977">
    <property type="entry name" value="SusD"/>
    <property type="match status" value="1"/>
</dbReference>
<dbReference type="SUPFAM" id="SSF48452">
    <property type="entry name" value="TPR-like"/>
    <property type="match status" value="1"/>
</dbReference>
<feature type="signal peptide" evidence="6">
    <location>
        <begin position="1"/>
        <end position="24"/>
    </location>
</feature>
<proteinExistence type="inferred from homology"/>
<dbReference type="RefSeq" id="WP_110310038.1">
    <property type="nucleotide sequence ID" value="NZ_QICL01000006.1"/>
</dbReference>
<evidence type="ECO:0000259" key="7">
    <source>
        <dbReference type="Pfam" id="PF07980"/>
    </source>
</evidence>
<name>A0A2V3PSS5_9BACT</name>
<evidence type="ECO:0000256" key="6">
    <source>
        <dbReference type="SAM" id="SignalP"/>
    </source>
</evidence>
<evidence type="ECO:0000256" key="4">
    <source>
        <dbReference type="ARBA" id="ARBA00023136"/>
    </source>
</evidence>
<dbReference type="EMBL" id="QICL01000006">
    <property type="protein sequence ID" value="PXV65843.1"/>
    <property type="molecule type" value="Genomic_DNA"/>
</dbReference>